<evidence type="ECO:0000313" key="3">
    <source>
        <dbReference type="EMBL" id="CAF3545555.1"/>
    </source>
</evidence>
<dbReference type="Proteomes" id="UP000663825">
    <property type="component" value="Unassembled WGS sequence"/>
</dbReference>
<dbReference type="EMBL" id="CAJNYD010003828">
    <property type="protein sequence ID" value="CAF3545555.1"/>
    <property type="molecule type" value="Genomic_DNA"/>
</dbReference>
<dbReference type="EMBL" id="CAJOBR010024945">
    <property type="protein sequence ID" value="CAF4963911.1"/>
    <property type="molecule type" value="Genomic_DNA"/>
</dbReference>
<evidence type="ECO:0000313" key="8">
    <source>
        <dbReference type="Proteomes" id="UP000663873"/>
    </source>
</evidence>
<organism evidence="6 7">
    <name type="scientific">Rotaria socialis</name>
    <dbReference type="NCBI Taxonomy" id="392032"/>
    <lineage>
        <taxon>Eukaryota</taxon>
        <taxon>Metazoa</taxon>
        <taxon>Spiralia</taxon>
        <taxon>Gnathifera</taxon>
        <taxon>Rotifera</taxon>
        <taxon>Eurotatoria</taxon>
        <taxon>Bdelloidea</taxon>
        <taxon>Philodinida</taxon>
        <taxon>Philodinidae</taxon>
        <taxon>Rotaria</taxon>
    </lineage>
</organism>
<name>A0A821YNX3_9BILA</name>
<feature type="region of interest" description="Disordered" evidence="1">
    <location>
        <begin position="1"/>
        <end position="30"/>
    </location>
</feature>
<dbReference type="EMBL" id="CAJOBO010007760">
    <property type="protein sequence ID" value="CAF4577206.1"/>
    <property type="molecule type" value="Genomic_DNA"/>
</dbReference>
<protein>
    <submittedName>
        <fullName evidence="6">Uncharacterized protein</fullName>
    </submittedName>
</protein>
<evidence type="ECO:0000313" key="6">
    <source>
        <dbReference type="EMBL" id="CAF4963911.1"/>
    </source>
</evidence>
<evidence type="ECO:0000313" key="2">
    <source>
        <dbReference type="EMBL" id="CAF3368236.1"/>
    </source>
</evidence>
<evidence type="ECO:0000313" key="5">
    <source>
        <dbReference type="EMBL" id="CAF4627621.1"/>
    </source>
</evidence>
<sequence>MEVIEVAQCESDKSDEEVAEENDGINGNKRVPKKKKLARCWIKESTFDNAGEAESSIKHKWSKHYTNHTEKERMFYYRCNKVKLRGSQCSRSIYLLYHADNDKVTIYKTEAGHNHHIDTVRGIDENVKKCIEEFYIMMV</sequence>
<dbReference type="Proteomes" id="UP000663833">
    <property type="component" value="Unassembled WGS sequence"/>
</dbReference>
<comment type="caution">
    <text evidence="6">The sequence shown here is derived from an EMBL/GenBank/DDBJ whole genome shotgun (WGS) entry which is preliminary data.</text>
</comment>
<dbReference type="EMBL" id="CAJOBP010027808">
    <property type="protein sequence ID" value="CAF4627621.1"/>
    <property type="molecule type" value="Genomic_DNA"/>
</dbReference>
<accession>A0A821YNX3</accession>
<reference evidence="6" key="1">
    <citation type="submission" date="2021-02" db="EMBL/GenBank/DDBJ databases">
        <authorList>
            <person name="Nowell W R."/>
        </authorList>
    </citation>
    <scope>NUCLEOTIDE SEQUENCE</scope>
</reference>
<dbReference type="EMBL" id="CAJNXB010004303">
    <property type="protein sequence ID" value="CAF3368236.1"/>
    <property type="molecule type" value="Genomic_DNA"/>
</dbReference>
<evidence type="ECO:0000313" key="4">
    <source>
        <dbReference type="EMBL" id="CAF4577206.1"/>
    </source>
</evidence>
<dbReference type="Proteomes" id="UP000663848">
    <property type="component" value="Unassembled WGS sequence"/>
</dbReference>
<feature type="compositionally biased region" description="Acidic residues" evidence="1">
    <location>
        <begin position="13"/>
        <end position="23"/>
    </location>
</feature>
<evidence type="ECO:0000256" key="1">
    <source>
        <dbReference type="SAM" id="MobiDB-lite"/>
    </source>
</evidence>
<proteinExistence type="predicted"/>
<evidence type="ECO:0000313" key="7">
    <source>
        <dbReference type="Proteomes" id="UP000663848"/>
    </source>
</evidence>
<dbReference type="Proteomes" id="UP000663873">
    <property type="component" value="Unassembled WGS sequence"/>
</dbReference>
<dbReference type="AlphaFoldDB" id="A0A821YNX3"/>
<keyword evidence="8" id="KW-1185">Reference proteome</keyword>
<dbReference type="Proteomes" id="UP000663851">
    <property type="component" value="Unassembled WGS sequence"/>
</dbReference>
<dbReference type="OrthoDB" id="119028at2759"/>
<gene>
    <name evidence="4" type="ORF">HFQ381_LOCUS32341</name>
    <name evidence="3" type="ORF">LUA448_LOCUS27688</name>
    <name evidence="6" type="ORF">QYT958_LOCUS34546</name>
    <name evidence="2" type="ORF">TIS948_LOCUS24807</name>
    <name evidence="5" type="ORF">UJA718_LOCUS32387</name>
</gene>